<dbReference type="AlphaFoldDB" id="A0ABD0M9G0"/>
<keyword evidence="1" id="KW-1133">Transmembrane helix</keyword>
<keyword evidence="3" id="KW-1185">Reference proteome</keyword>
<reference evidence="2 3" key="1">
    <citation type="journal article" date="2023" name="Sci. Data">
        <title>Genome assembly of the Korean intertidal mud-creeper Batillaria attramentaria.</title>
        <authorList>
            <person name="Patra A.K."/>
            <person name="Ho P.T."/>
            <person name="Jun S."/>
            <person name="Lee S.J."/>
            <person name="Kim Y."/>
            <person name="Won Y.J."/>
        </authorList>
    </citation>
    <scope>NUCLEOTIDE SEQUENCE [LARGE SCALE GENOMIC DNA]</scope>
    <source>
        <strain evidence="2">Wonlab-2016</strain>
    </source>
</reference>
<gene>
    <name evidence="2" type="ORF">BaRGS_00000991</name>
</gene>
<dbReference type="EMBL" id="JACVVK020000003">
    <property type="protein sequence ID" value="KAK7508026.1"/>
    <property type="molecule type" value="Genomic_DNA"/>
</dbReference>
<protein>
    <submittedName>
        <fullName evidence="2">Uncharacterized protein</fullName>
    </submittedName>
</protein>
<feature type="transmembrane region" description="Helical" evidence="1">
    <location>
        <begin position="82"/>
        <end position="103"/>
    </location>
</feature>
<keyword evidence="1" id="KW-0812">Transmembrane</keyword>
<proteinExistence type="predicted"/>
<dbReference type="Proteomes" id="UP001519460">
    <property type="component" value="Unassembled WGS sequence"/>
</dbReference>
<comment type="caution">
    <text evidence="2">The sequence shown here is derived from an EMBL/GenBank/DDBJ whole genome shotgun (WGS) entry which is preliminary data.</text>
</comment>
<evidence type="ECO:0000256" key="1">
    <source>
        <dbReference type="SAM" id="Phobius"/>
    </source>
</evidence>
<name>A0ABD0M9G0_9CAEN</name>
<organism evidence="2 3">
    <name type="scientific">Batillaria attramentaria</name>
    <dbReference type="NCBI Taxonomy" id="370345"/>
    <lineage>
        <taxon>Eukaryota</taxon>
        <taxon>Metazoa</taxon>
        <taxon>Spiralia</taxon>
        <taxon>Lophotrochozoa</taxon>
        <taxon>Mollusca</taxon>
        <taxon>Gastropoda</taxon>
        <taxon>Caenogastropoda</taxon>
        <taxon>Sorbeoconcha</taxon>
        <taxon>Cerithioidea</taxon>
        <taxon>Batillariidae</taxon>
        <taxon>Batillaria</taxon>
    </lineage>
</organism>
<evidence type="ECO:0000313" key="2">
    <source>
        <dbReference type="EMBL" id="KAK7508026.1"/>
    </source>
</evidence>
<keyword evidence="1" id="KW-0472">Membrane</keyword>
<accession>A0ABD0M9G0</accession>
<evidence type="ECO:0000313" key="3">
    <source>
        <dbReference type="Proteomes" id="UP001519460"/>
    </source>
</evidence>
<sequence length="136" mass="14881">MAHTSDLASGSRCTYTYIIVFATDTLDYSGSGSGSGDQEMDDDVTSYTSLSAMMTGPTTVNTTGLQHGEGDASIAEYISDRLFVFLGVILTLVALAVAVCLLIRHCYGKRGTRVIRRVRSSFQRQQKQREKEHTDT</sequence>